<dbReference type="PANTHER" id="PTHR12428">
    <property type="entry name" value="OXA1"/>
    <property type="match status" value="1"/>
</dbReference>
<comment type="caution">
    <text evidence="16">The sequence shown here is derived from an EMBL/GenBank/DDBJ whole genome shotgun (WGS) entry which is preliminary data.</text>
</comment>
<evidence type="ECO:0000256" key="8">
    <source>
        <dbReference type="ARBA" id="ARBA00026028"/>
    </source>
</evidence>
<evidence type="ECO:0000256" key="9">
    <source>
        <dbReference type="ARBA" id="ARBA00031538"/>
    </source>
</evidence>
<evidence type="ECO:0000256" key="6">
    <source>
        <dbReference type="ARBA" id="ARBA00023136"/>
    </source>
</evidence>
<dbReference type="EMBL" id="PTJO01000001">
    <property type="protein sequence ID" value="RNE50043.1"/>
    <property type="molecule type" value="Genomic_DNA"/>
</dbReference>
<evidence type="ECO:0000256" key="10">
    <source>
        <dbReference type="ARBA" id="ARBA00033245"/>
    </source>
</evidence>
<dbReference type="NCBIfam" id="NF001300">
    <property type="entry name" value="PRK00247.1"/>
    <property type="match status" value="1"/>
</dbReference>
<dbReference type="InterPro" id="IPR028055">
    <property type="entry name" value="YidC/Oxa/ALB_C"/>
</dbReference>
<dbReference type="Proteomes" id="UP000266975">
    <property type="component" value="Unassembled WGS sequence"/>
</dbReference>
<evidence type="ECO:0000256" key="11">
    <source>
        <dbReference type="ARBA" id="ARBA00033342"/>
    </source>
</evidence>
<dbReference type="Pfam" id="PF02096">
    <property type="entry name" value="60KD_IMP"/>
    <property type="match status" value="1"/>
</dbReference>
<feature type="domain" description="Membrane insertase YidC/Oxa/ALB C-terminal" evidence="15">
    <location>
        <begin position="37"/>
        <end position="274"/>
    </location>
</feature>
<proteinExistence type="inferred from homology"/>
<comment type="similarity">
    <text evidence="2">Belongs to the OXA1/ALB3/YidC family. Type 1 subfamily.</text>
</comment>
<evidence type="ECO:0000256" key="13">
    <source>
        <dbReference type="SAM" id="MobiDB-lite"/>
    </source>
</evidence>
<keyword evidence="17" id="KW-1185">Reference proteome</keyword>
<feature type="transmembrane region" description="Helical" evidence="14">
    <location>
        <begin position="37"/>
        <end position="60"/>
    </location>
</feature>
<keyword evidence="5 14" id="KW-1133">Transmembrane helix</keyword>
<evidence type="ECO:0000313" key="17">
    <source>
        <dbReference type="Proteomes" id="UP000266975"/>
    </source>
</evidence>
<comment type="subunit">
    <text evidence="8">Interacts with the Sec translocase complex via SecD. Specifically interacts with transmembrane segments of nascent integral membrane proteins during membrane integration.</text>
</comment>
<dbReference type="GO" id="GO:0032977">
    <property type="term" value="F:membrane insertase activity"/>
    <property type="evidence" value="ECO:0007669"/>
    <property type="project" value="InterPro"/>
</dbReference>
<sequence length="419" mass="47448">MVDPAVLDPFIYFVSGVLKLWHLLLQDVLGADYSLTWALSLFGLVVTVRILIAPFTWIQLRSSRTTVRMRPELTALNEEFQHRTDKESVAQHQQRRKELQKRYNYRPAAGCLPMLIQIPVFLGLYRVVLSMSRPTESLQVAADFRVGFLTAPEINSFLNAEFNGVPLPAYVAMSTDQLSSLGTTAEEVLGLVLPTLLLAVAFTVLNLSMSLYFSSKTLDWGSPAVQAIRRFQIGLTIFVPVILLSLGLLSPLPVAIILYWFANNLWTLAQSLTFQLMLNHRMPLDEAYQAHHKKQRDTARETNKEKRTYRASVRRRKALGVIKPWRIPEIRRELIAEKTEKQVLSAAEKAKKKELFKAKQASRRALNQEKIARRRAEREAKKAGDSTPADADTEETRLSNPPEEQATSDEPDPGQSPKD</sequence>
<comment type="function">
    <text evidence="7">Required for the insertion and/or proper folding and/or complex formation of integral membrane proteins into the membrane. Involved in integration of membrane proteins that insert both dependently and independently of the Sec translocase complex, as well as at least some lipoproteins. Aids folding of multispanning membrane proteins.</text>
</comment>
<name>A0A3M8K9Z7_9CORY</name>
<dbReference type="OrthoDB" id="9780552at2"/>
<keyword evidence="6 14" id="KW-0472">Membrane</keyword>
<dbReference type="PANTHER" id="PTHR12428:SF65">
    <property type="entry name" value="CYTOCHROME C OXIDASE ASSEMBLY PROTEIN COX18, MITOCHONDRIAL"/>
    <property type="match status" value="1"/>
</dbReference>
<evidence type="ECO:0000256" key="4">
    <source>
        <dbReference type="ARBA" id="ARBA00022692"/>
    </source>
</evidence>
<feature type="transmembrane region" description="Helical" evidence="14">
    <location>
        <begin position="105"/>
        <end position="128"/>
    </location>
</feature>
<feature type="region of interest" description="Disordered" evidence="13">
    <location>
        <begin position="289"/>
        <end position="310"/>
    </location>
</feature>
<reference evidence="16 17" key="1">
    <citation type="submission" date="2018-02" db="EMBL/GenBank/DDBJ databases">
        <title>Corynebacterium alimpuense sp. nov., a marine obligate actinomycete isolated from sediments of Valparaiso bay, Chile.</title>
        <authorList>
            <person name="Claverias F."/>
            <person name="Gonzales-Siles L."/>
            <person name="Salva-Serra F."/>
            <person name="Inganaes E."/>
            <person name="Molin K."/>
            <person name="Cumsille A."/>
            <person name="Undabarrena A."/>
            <person name="Couve E."/>
            <person name="Moore E.R.B."/>
            <person name="Gomila M."/>
            <person name="Camara B."/>
        </authorList>
    </citation>
    <scope>NUCLEOTIDE SEQUENCE [LARGE SCALE GENOMIC DNA]</scope>
    <source>
        <strain evidence="16 17">CCUG 69366</strain>
    </source>
</reference>
<feature type="transmembrane region" description="Helical" evidence="14">
    <location>
        <begin position="233"/>
        <end position="262"/>
    </location>
</feature>
<dbReference type="InterPro" id="IPR001708">
    <property type="entry name" value="YidC/ALB3/OXA1/COX18"/>
</dbReference>
<evidence type="ECO:0000259" key="15">
    <source>
        <dbReference type="Pfam" id="PF02096"/>
    </source>
</evidence>
<evidence type="ECO:0000256" key="7">
    <source>
        <dbReference type="ARBA" id="ARBA00025034"/>
    </source>
</evidence>
<evidence type="ECO:0000256" key="14">
    <source>
        <dbReference type="SAM" id="Phobius"/>
    </source>
</evidence>
<evidence type="ECO:0000256" key="5">
    <source>
        <dbReference type="ARBA" id="ARBA00022989"/>
    </source>
</evidence>
<evidence type="ECO:0000256" key="12">
    <source>
        <dbReference type="RuleBase" id="RU003945"/>
    </source>
</evidence>
<evidence type="ECO:0000256" key="2">
    <source>
        <dbReference type="ARBA" id="ARBA00010527"/>
    </source>
</evidence>
<comment type="subcellular location">
    <subcellularLocation>
        <location evidence="1 12">Membrane</location>
        <topology evidence="1 12">Multi-pass membrane protein</topology>
    </subcellularLocation>
</comment>
<dbReference type="AlphaFoldDB" id="A0A3M8K9Z7"/>
<evidence type="ECO:0000313" key="16">
    <source>
        <dbReference type="EMBL" id="RNE50043.1"/>
    </source>
</evidence>
<dbReference type="GO" id="GO:0005886">
    <property type="term" value="C:plasma membrane"/>
    <property type="evidence" value="ECO:0007669"/>
    <property type="project" value="TreeGrafter"/>
</dbReference>
<accession>A0A3M8K9Z7</accession>
<evidence type="ECO:0000256" key="1">
    <source>
        <dbReference type="ARBA" id="ARBA00004141"/>
    </source>
</evidence>
<feature type="transmembrane region" description="Helical" evidence="14">
    <location>
        <begin position="188"/>
        <end position="213"/>
    </location>
</feature>
<organism evidence="16 17">
    <name type="scientific">Corynebacterium alimapuense</name>
    <dbReference type="NCBI Taxonomy" id="1576874"/>
    <lineage>
        <taxon>Bacteria</taxon>
        <taxon>Bacillati</taxon>
        <taxon>Actinomycetota</taxon>
        <taxon>Actinomycetes</taxon>
        <taxon>Mycobacteriales</taxon>
        <taxon>Corynebacteriaceae</taxon>
        <taxon>Corynebacterium</taxon>
    </lineage>
</organism>
<dbReference type="GO" id="GO:0051205">
    <property type="term" value="P:protein insertion into membrane"/>
    <property type="evidence" value="ECO:0007669"/>
    <property type="project" value="TreeGrafter"/>
</dbReference>
<protein>
    <recommendedName>
        <fullName evidence="3">Membrane protein insertase YidC</fullName>
    </recommendedName>
    <alternativeName>
        <fullName evidence="11">Foldase YidC</fullName>
    </alternativeName>
    <alternativeName>
        <fullName evidence="10">Membrane integrase YidC</fullName>
    </alternativeName>
    <alternativeName>
        <fullName evidence="9">Membrane protein YidC</fullName>
    </alternativeName>
</protein>
<gene>
    <name evidence="16" type="ORF">C5L39_01345</name>
</gene>
<keyword evidence="4 12" id="KW-0812">Transmembrane</keyword>
<feature type="compositionally biased region" description="Basic and acidic residues" evidence="13">
    <location>
        <begin position="296"/>
        <end position="308"/>
    </location>
</feature>
<feature type="region of interest" description="Disordered" evidence="13">
    <location>
        <begin position="355"/>
        <end position="419"/>
    </location>
</feature>
<feature type="compositionally biased region" description="Basic and acidic residues" evidence="13">
    <location>
        <begin position="366"/>
        <end position="384"/>
    </location>
</feature>
<dbReference type="NCBIfam" id="TIGR03592">
    <property type="entry name" value="yidC_oxa1_cterm"/>
    <property type="match status" value="1"/>
</dbReference>
<evidence type="ECO:0000256" key="3">
    <source>
        <dbReference type="ARBA" id="ARBA00015325"/>
    </source>
</evidence>